<name>A0A371F825_MUCPR</name>
<proteinExistence type="predicted"/>
<feature type="transmembrane region" description="Helical" evidence="1">
    <location>
        <begin position="44"/>
        <end position="64"/>
    </location>
</feature>
<gene>
    <name evidence="2" type="ORF">CR513_45818</name>
</gene>
<feature type="non-terminal residue" evidence="2">
    <location>
        <position position="1"/>
    </location>
</feature>
<keyword evidence="1" id="KW-0812">Transmembrane</keyword>
<dbReference type="AlphaFoldDB" id="A0A371F825"/>
<accession>A0A371F825</accession>
<sequence length="73" mass="8385">IKWITEKETELGFFKVLNSFELVSGLKNNFLKSQLYCWLESKFLFCKLGSIPFIYLGCLLGLILKVPPLGNLQ</sequence>
<feature type="non-terminal residue" evidence="2">
    <location>
        <position position="73"/>
    </location>
</feature>
<dbReference type="OrthoDB" id="1435254at2759"/>
<protein>
    <submittedName>
        <fullName evidence="2">Uncharacterized protein</fullName>
    </submittedName>
</protein>
<comment type="caution">
    <text evidence="2">The sequence shown here is derived from an EMBL/GenBank/DDBJ whole genome shotgun (WGS) entry which is preliminary data.</text>
</comment>
<evidence type="ECO:0000313" key="2">
    <source>
        <dbReference type="EMBL" id="RDX74441.1"/>
    </source>
</evidence>
<evidence type="ECO:0000256" key="1">
    <source>
        <dbReference type="SAM" id="Phobius"/>
    </source>
</evidence>
<reference evidence="2" key="1">
    <citation type="submission" date="2018-05" db="EMBL/GenBank/DDBJ databases">
        <title>Draft genome of Mucuna pruriens seed.</title>
        <authorList>
            <person name="Nnadi N.E."/>
            <person name="Vos R."/>
            <person name="Hasami M.H."/>
            <person name="Devisetty U.K."/>
            <person name="Aguiy J.C."/>
        </authorList>
    </citation>
    <scope>NUCLEOTIDE SEQUENCE [LARGE SCALE GENOMIC DNA]</scope>
    <source>
        <strain evidence="2">JCA_2017</strain>
    </source>
</reference>
<keyword evidence="3" id="KW-1185">Reference proteome</keyword>
<evidence type="ECO:0000313" key="3">
    <source>
        <dbReference type="Proteomes" id="UP000257109"/>
    </source>
</evidence>
<organism evidence="2 3">
    <name type="scientific">Mucuna pruriens</name>
    <name type="common">Velvet bean</name>
    <name type="synonym">Dolichos pruriens</name>
    <dbReference type="NCBI Taxonomy" id="157652"/>
    <lineage>
        <taxon>Eukaryota</taxon>
        <taxon>Viridiplantae</taxon>
        <taxon>Streptophyta</taxon>
        <taxon>Embryophyta</taxon>
        <taxon>Tracheophyta</taxon>
        <taxon>Spermatophyta</taxon>
        <taxon>Magnoliopsida</taxon>
        <taxon>eudicotyledons</taxon>
        <taxon>Gunneridae</taxon>
        <taxon>Pentapetalae</taxon>
        <taxon>rosids</taxon>
        <taxon>fabids</taxon>
        <taxon>Fabales</taxon>
        <taxon>Fabaceae</taxon>
        <taxon>Papilionoideae</taxon>
        <taxon>50 kb inversion clade</taxon>
        <taxon>NPAAA clade</taxon>
        <taxon>indigoferoid/millettioid clade</taxon>
        <taxon>Phaseoleae</taxon>
        <taxon>Mucuna</taxon>
    </lineage>
</organism>
<keyword evidence="1" id="KW-1133">Transmembrane helix</keyword>
<dbReference type="EMBL" id="QJKJ01010179">
    <property type="protein sequence ID" value="RDX74441.1"/>
    <property type="molecule type" value="Genomic_DNA"/>
</dbReference>
<dbReference type="Proteomes" id="UP000257109">
    <property type="component" value="Unassembled WGS sequence"/>
</dbReference>
<keyword evidence="1" id="KW-0472">Membrane</keyword>